<accession>A0A8T1VN56</accession>
<organism evidence="3 4">
    <name type="scientific">Phytophthora pseudosyringae</name>
    <dbReference type="NCBI Taxonomy" id="221518"/>
    <lineage>
        <taxon>Eukaryota</taxon>
        <taxon>Sar</taxon>
        <taxon>Stramenopiles</taxon>
        <taxon>Oomycota</taxon>
        <taxon>Peronosporomycetes</taxon>
        <taxon>Peronosporales</taxon>
        <taxon>Peronosporaceae</taxon>
        <taxon>Phytophthora</taxon>
    </lineage>
</organism>
<evidence type="ECO:0000313" key="4">
    <source>
        <dbReference type="Proteomes" id="UP000694044"/>
    </source>
</evidence>
<comment type="caution">
    <text evidence="3">The sequence shown here is derived from an EMBL/GenBank/DDBJ whole genome shotgun (WGS) entry which is preliminary data.</text>
</comment>
<feature type="region of interest" description="Disordered" evidence="1">
    <location>
        <begin position="633"/>
        <end position="664"/>
    </location>
</feature>
<feature type="region of interest" description="Disordered" evidence="1">
    <location>
        <begin position="1147"/>
        <end position="1197"/>
    </location>
</feature>
<dbReference type="PROSITE" id="PS50042">
    <property type="entry name" value="CNMP_BINDING_3"/>
    <property type="match status" value="1"/>
</dbReference>
<evidence type="ECO:0000259" key="2">
    <source>
        <dbReference type="PROSITE" id="PS50042"/>
    </source>
</evidence>
<feature type="compositionally biased region" description="Polar residues" evidence="1">
    <location>
        <begin position="820"/>
        <end position="841"/>
    </location>
</feature>
<feature type="region of interest" description="Disordered" evidence="1">
    <location>
        <begin position="239"/>
        <end position="286"/>
    </location>
</feature>
<feature type="region of interest" description="Disordered" evidence="1">
    <location>
        <begin position="430"/>
        <end position="450"/>
    </location>
</feature>
<feature type="compositionally biased region" description="Polar residues" evidence="1">
    <location>
        <begin position="1167"/>
        <end position="1178"/>
    </location>
</feature>
<dbReference type="Proteomes" id="UP000694044">
    <property type="component" value="Unassembled WGS sequence"/>
</dbReference>
<evidence type="ECO:0000313" key="3">
    <source>
        <dbReference type="EMBL" id="KAG7381628.1"/>
    </source>
</evidence>
<feature type="compositionally biased region" description="Low complexity" evidence="1">
    <location>
        <begin position="257"/>
        <end position="277"/>
    </location>
</feature>
<dbReference type="InterPro" id="IPR000595">
    <property type="entry name" value="cNMP-bd_dom"/>
</dbReference>
<dbReference type="OrthoDB" id="67750at2759"/>
<dbReference type="InterPro" id="IPR037383">
    <property type="entry name" value="CCDC87"/>
</dbReference>
<sequence>MEPPATALDLSDADREEYAGKKASLALQRALDGAGAWMVTNVRDQRKCDHALLAAEIPATIREKVARVLQDRGGKEKVPDEVVDPKAPWHQQLEQHVARLMQQMRSQPQQFRQLLLLAASEPITDCVANSSSSRTFVDARRAYRRIRRAAMTLGEEIFYMVRGFVRRSEVNGVLPQDAQVVRLASLYKLELRRHVTISAVVECMRQADSGRCGPSTKVLGANKASFSADKKASFKHPLLRRQTKSAGVTSSGPGDLDSAGSSRAASAPADAAGRSGSCQQDAPDAGSTFDKVKSVHAFKLQALERLLAKTWQGSRSVSMRSLQAVPVKLSDDILTLIQERVTAFLYHRSRENYPLWDEPPFSREETARHLRTLVATLLTTPLLQSLTIDQLLEVARAARWQLLVPGDTLCVRNTEMEALIIIMDGSVASSTAPEPASGPPSPHSGSGVTITAPVSLGELSMVRNAERWPQTLIAQETGGAKVLKLPKLTFEALLHRFFNGGKASPPVLGAAASFLQPRRPSSSPAVIVRRLARSFRNSVSARRPSTAAPIAAMEANIARWHKIRDEKLRDYRAGLEAEQRVAALEALQREMDELSSASYEDDDVEFLQSSASMLSPRKAPWSRHEYYPTDTVGHPECSEHESQNMMEDSHDLIDSGNEEQPYRSSMKVIEEPTPIGSSTEVADQLRDFYRALNTRRSVMRSRLASSVPSDQMVQPSPERKASNAGTQATATASETSWWVGEEQTENWSVPSEDELDTVLDSTIGRKSGTGSPLRSRRRSPLFSAQLGSRSPASSPSKESSALPSPLEPPLKSTAPPSPNPQQEGSKGGTSSQDNDAISQTGKMEDVVPETSELDGETSPGSPSKNQVEDDRAATFTRARRSALNTMLTRQSTSTMARHSKLLDKETAQQVLFQKHFSDTSGCRPQSGRSQSAESAPSELHQSHSHAPLPLRADLQRRMDSVLSRLQLPPKTKLDLVLKYTHADYYDQFPVAVQLWERVQGVIACRERVMKSLWDFEILASDPRRHFRSISTHRLREEKERDALFHKLNQASNACLEAMDELWRSCGDTVCLGDRSYRDKMKKDYTELLYEVEQERLRIIYDGVRPHVAPAVDENDNENVREEDDKLSGHLSSGRALISVRMPPVVTTPRGLAPCRPLNMKDGHSPRVSVTTPTTNATSGIVHDNQEQESENAGAQSPKFAVDGANVFPTSTRFSLATSRESIFIPVSSLETKKEASTVTTETVQHIRRSRVTVQVQQQRRAELAALNKQLAQQQKESHSKDTMPPTQIIRPPERTFVAPAQDGKKSAARLKEQEERASLREMFQQFMTRSKS</sequence>
<dbReference type="CDD" id="cd00038">
    <property type="entry name" value="CAP_ED"/>
    <property type="match status" value="1"/>
</dbReference>
<feature type="compositionally biased region" description="Polar residues" evidence="1">
    <location>
        <begin position="918"/>
        <end position="934"/>
    </location>
</feature>
<dbReference type="PANTHER" id="PTHR16078">
    <property type="entry name" value="COILED-COIL DOMAIN-CONTAINING PROTEIN 87"/>
    <property type="match status" value="1"/>
</dbReference>
<evidence type="ECO:0000256" key="1">
    <source>
        <dbReference type="SAM" id="MobiDB-lite"/>
    </source>
</evidence>
<feature type="region of interest" description="Disordered" evidence="1">
    <location>
        <begin position="917"/>
        <end position="947"/>
    </location>
</feature>
<feature type="region of interest" description="Disordered" evidence="1">
    <location>
        <begin position="1272"/>
        <end position="1308"/>
    </location>
</feature>
<protein>
    <submittedName>
        <fullName evidence="3">Coiled-coil domain-containing protein 87</fullName>
    </submittedName>
</protein>
<reference evidence="3" key="1">
    <citation type="submission" date="2021-02" db="EMBL/GenBank/DDBJ databases">
        <authorList>
            <person name="Palmer J.M."/>
        </authorList>
    </citation>
    <scope>NUCLEOTIDE SEQUENCE</scope>
    <source>
        <strain evidence="3">SCRP734</strain>
    </source>
</reference>
<proteinExistence type="predicted"/>
<keyword evidence="4" id="KW-1185">Reference proteome</keyword>
<dbReference type="PANTHER" id="PTHR16078:SF1">
    <property type="entry name" value="COILED-COIL DOMAIN-CONTAINING PROTEIN 87"/>
    <property type="match status" value="1"/>
</dbReference>
<feature type="compositionally biased region" description="Basic and acidic residues" evidence="1">
    <location>
        <begin position="636"/>
        <end position="653"/>
    </location>
</feature>
<feature type="compositionally biased region" description="Low complexity" evidence="1">
    <location>
        <begin position="790"/>
        <end position="812"/>
    </location>
</feature>
<feature type="compositionally biased region" description="Polar residues" evidence="1">
    <location>
        <begin position="723"/>
        <end position="736"/>
    </location>
</feature>
<gene>
    <name evidence="3" type="primary">CCDC87</name>
    <name evidence="3" type="ORF">PHYPSEUDO_005786</name>
</gene>
<feature type="domain" description="Cyclic nucleotide-binding" evidence="2">
    <location>
        <begin position="382"/>
        <end position="494"/>
    </location>
</feature>
<feature type="region of interest" description="Disordered" evidence="1">
    <location>
        <begin position="700"/>
        <end position="872"/>
    </location>
</feature>
<dbReference type="EMBL" id="JAGDFM010000237">
    <property type="protein sequence ID" value="KAG7381628.1"/>
    <property type="molecule type" value="Genomic_DNA"/>
</dbReference>
<feature type="compositionally biased region" description="Polar residues" evidence="1">
    <location>
        <begin position="703"/>
        <end position="714"/>
    </location>
</feature>
<name>A0A8T1VN56_9STRA</name>